<dbReference type="AlphaFoldDB" id="A0A645GKS5"/>
<proteinExistence type="predicted"/>
<evidence type="ECO:0000313" key="1">
    <source>
        <dbReference type="EMBL" id="MPN26459.1"/>
    </source>
</evidence>
<comment type="caution">
    <text evidence="1">The sequence shown here is derived from an EMBL/GenBank/DDBJ whole genome shotgun (WGS) entry which is preliminary data.</text>
</comment>
<reference evidence="1" key="1">
    <citation type="submission" date="2019-08" db="EMBL/GenBank/DDBJ databases">
        <authorList>
            <person name="Kucharzyk K."/>
            <person name="Murdoch R.W."/>
            <person name="Higgins S."/>
            <person name="Loffler F."/>
        </authorList>
    </citation>
    <scope>NUCLEOTIDE SEQUENCE</scope>
</reference>
<organism evidence="1">
    <name type="scientific">bioreactor metagenome</name>
    <dbReference type="NCBI Taxonomy" id="1076179"/>
    <lineage>
        <taxon>unclassified sequences</taxon>
        <taxon>metagenomes</taxon>
        <taxon>ecological metagenomes</taxon>
    </lineage>
</organism>
<gene>
    <name evidence="1" type="ORF">SDC9_173884</name>
</gene>
<sequence length="161" mass="17849">MDLGAFCGIHPVETVFPLDPPGVPVPFWQLVYHDSVLNYTAEGAYGAHGREYILYVALFGLLPTQFDAESGRLSRELRGTYKSEMISHRFLTPVRVERNPDGSFRTHGVAATVFDDGTEVVANFGDSDFRDGNRRIAGQDYLIFRSKSAESATSSPKEDGR</sequence>
<accession>A0A645GKS5</accession>
<protein>
    <submittedName>
        <fullName evidence="1">Uncharacterized protein</fullName>
    </submittedName>
</protein>
<dbReference type="EMBL" id="VSSQ01075993">
    <property type="protein sequence ID" value="MPN26459.1"/>
    <property type="molecule type" value="Genomic_DNA"/>
</dbReference>
<name>A0A645GKS5_9ZZZZ</name>